<feature type="compositionally biased region" description="Polar residues" evidence="1">
    <location>
        <begin position="973"/>
        <end position="988"/>
    </location>
</feature>
<feature type="compositionally biased region" description="Low complexity" evidence="1">
    <location>
        <begin position="1104"/>
        <end position="1125"/>
    </location>
</feature>
<feature type="compositionally biased region" description="Polar residues" evidence="1">
    <location>
        <begin position="422"/>
        <end position="434"/>
    </location>
</feature>
<dbReference type="InterPro" id="IPR035965">
    <property type="entry name" value="PAS-like_dom_sf"/>
</dbReference>
<evidence type="ECO:0000313" key="3">
    <source>
        <dbReference type="EMBL" id="CAF0724323.1"/>
    </source>
</evidence>
<dbReference type="PROSITE" id="PS50112">
    <property type="entry name" value="PAS"/>
    <property type="match status" value="1"/>
</dbReference>
<dbReference type="Pfam" id="PF14598">
    <property type="entry name" value="PAS_11"/>
    <property type="match status" value="1"/>
</dbReference>
<feature type="region of interest" description="Disordered" evidence="1">
    <location>
        <begin position="596"/>
        <end position="615"/>
    </location>
</feature>
<feature type="domain" description="PAS" evidence="2">
    <location>
        <begin position="64"/>
        <end position="118"/>
    </location>
</feature>
<dbReference type="Proteomes" id="UP000677228">
    <property type="component" value="Unassembled WGS sequence"/>
</dbReference>
<name>A0A8S2CQN7_9BILA</name>
<feature type="region of interest" description="Disordered" evidence="1">
    <location>
        <begin position="765"/>
        <end position="819"/>
    </location>
</feature>
<proteinExistence type="predicted"/>
<feature type="compositionally biased region" description="Polar residues" evidence="1">
    <location>
        <begin position="784"/>
        <end position="815"/>
    </location>
</feature>
<evidence type="ECO:0000259" key="2">
    <source>
        <dbReference type="PROSITE" id="PS50112"/>
    </source>
</evidence>
<dbReference type="GO" id="GO:0005634">
    <property type="term" value="C:nucleus"/>
    <property type="evidence" value="ECO:0007669"/>
    <property type="project" value="InterPro"/>
</dbReference>
<protein>
    <recommendedName>
        <fullName evidence="2">PAS domain-containing protein</fullName>
    </recommendedName>
</protein>
<feature type="compositionally biased region" description="Low complexity" evidence="1">
    <location>
        <begin position="769"/>
        <end position="783"/>
    </location>
</feature>
<feature type="compositionally biased region" description="Low complexity" evidence="1">
    <location>
        <begin position="696"/>
        <end position="724"/>
    </location>
</feature>
<dbReference type="InterPro" id="IPR000014">
    <property type="entry name" value="PAS"/>
</dbReference>
<comment type="caution">
    <text evidence="3">The sequence shown here is derived from an EMBL/GenBank/DDBJ whole genome shotgun (WGS) entry which is preliminary data.</text>
</comment>
<dbReference type="Gene3D" id="3.30.450.20">
    <property type="entry name" value="PAS domain"/>
    <property type="match status" value="2"/>
</dbReference>
<dbReference type="PANTHER" id="PTHR10684">
    <property type="entry name" value="NUCLEAR RECEPTOR COACTIVATOR"/>
    <property type="match status" value="1"/>
</dbReference>
<organism evidence="3 5">
    <name type="scientific">Didymodactylos carnosus</name>
    <dbReference type="NCBI Taxonomy" id="1234261"/>
    <lineage>
        <taxon>Eukaryota</taxon>
        <taxon>Metazoa</taxon>
        <taxon>Spiralia</taxon>
        <taxon>Gnathifera</taxon>
        <taxon>Rotifera</taxon>
        <taxon>Eurotatoria</taxon>
        <taxon>Bdelloidea</taxon>
        <taxon>Philodinida</taxon>
        <taxon>Philodinidae</taxon>
        <taxon>Didymodactylos</taxon>
    </lineage>
</organism>
<feature type="compositionally biased region" description="Low complexity" evidence="1">
    <location>
        <begin position="482"/>
        <end position="492"/>
    </location>
</feature>
<dbReference type="SMART" id="SM00091">
    <property type="entry name" value="PAS"/>
    <property type="match status" value="1"/>
</dbReference>
<feature type="compositionally biased region" description="Low complexity" evidence="1">
    <location>
        <begin position="526"/>
        <end position="549"/>
    </location>
</feature>
<dbReference type="GO" id="GO:0003713">
    <property type="term" value="F:transcription coactivator activity"/>
    <property type="evidence" value="ECO:0007669"/>
    <property type="project" value="InterPro"/>
</dbReference>
<feature type="region of interest" description="Disordered" evidence="1">
    <location>
        <begin position="525"/>
        <end position="549"/>
    </location>
</feature>
<feature type="region of interest" description="Disordered" evidence="1">
    <location>
        <begin position="1103"/>
        <end position="1125"/>
    </location>
</feature>
<evidence type="ECO:0000313" key="4">
    <source>
        <dbReference type="EMBL" id="CAF3497109.1"/>
    </source>
</evidence>
<dbReference type="PANTHER" id="PTHR10684:SF4">
    <property type="entry name" value="TAIMAN, ISOFORM G"/>
    <property type="match status" value="1"/>
</dbReference>
<feature type="region of interest" description="Disordered" evidence="1">
    <location>
        <begin position="1351"/>
        <end position="1386"/>
    </location>
</feature>
<dbReference type="CDD" id="cd00130">
    <property type="entry name" value="PAS"/>
    <property type="match status" value="1"/>
</dbReference>
<feature type="region of interest" description="Disordered" evidence="1">
    <location>
        <begin position="965"/>
        <end position="988"/>
    </location>
</feature>
<dbReference type="SUPFAM" id="SSF55785">
    <property type="entry name" value="PYP-like sensor domain (PAS domain)"/>
    <property type="match status" value="2"/>
</dbReference>
<accession>A0A8S2CQN7</accession>
<reference evidence="3" key="1">
    <citation type="submission" date="2021-02" db="EMBL/GenBank/DDBJ databases">
        <authorList>
            <person name="Nowell W R."/>
        </authorList>
    </citation>
    <scope>NUCLEOTIDE SEQUENCE</scope>
</reference>
<feature type="compositionally biased region" description="Polar residues" evidence="1">
    <location>
        <begin position="1495"/>
        <end position="1529"/>
    </location>
</feature>
<feature type="region of interest" description="Disordered" evidence="1">
    <location>
        <begin position="422"/>
        <end position="495"/>
    </location>
</feature>
<evidence type="ECO:0000313" key="5">
    <source>
        <dbReference type="Proteomes" id="UP000677228"/>
    </source>
</evidence>
<dbReference type="Proteomes" id="UP000682733">
    <property type="component" value="Unassembled WGS sequence"/>
</dbReference>
<dbReference type="GO" id="GO:0045944">
    <property type="term" value="P:positive regulation of transcription by RNA polymerase II"/>
    <property type="evidence" value="ECO:0007669"/>
    <property type="project" value="TreeGrafter"/>
</dbReference>
<dbReference type="EMBL" id="CAJOBA010000036">
    <property type="protein sequence ID" value="CAF3497109.1"/>
    <property type="molecule type" value="Genomic_DNA"/>
</dbReference>
<feature type="region of interest" description="Disordered" evidence="1">
    <location>
        <begin position="1495"/>
        <end position="1563"/>
    </location>
</feature>
<feature type="compositionally biased region" description="Low complexity" evidence="1">
    <location>
        <begin position="435"/>
        <end position="459"/>
    </location>
</feature>
<feature type="compositionally biased region" description="Low complexity" evidence="1">
    <location>
        <begin position="643"/>
        <end position="655"/>
    </location>
</feature>
<dbReference type="GO" id="GO:0032870">
    <property type="term" value="P:cellular response to hormone stimulus"/>
    <property type="evidence" value="ECO:0007669"/>
    <property type="project" value="TreeGrafter"/>
</dbReference>
<dbReference type="GO" id="GO:0016922">
    <property type="term" value="F:nuclear receptor binding"/>
    <property type="evidence" value="ECO:0007669"/>
    <property type="project" value="TreeGrafter"/>
</dbReference>
<gene>
    <name evidence="3" type="ORF">OVA965_LOCUS304</name>
    <name evidence="4" type="ORF">TMI583_LOCUS304</name>
</gene>
<feature type="region of interest" description="Disordered" evidence="1">
    <location>
        <begin position="642"/>
        <end position="669"/>
    </location>
</feature>
<feature type="region of interest" description="Disordered" evidence="1">
    <location>
        <begin position="694"/>
        <end position="730"/>
    </location>
</feature>
<sequence length="1602" mass="177349">MEEVGVAYGKTNLNSVISTLSPTSLSTTIVQTQSNARRNEAIQQADVSSSRPALLAHDVLGPLLFEALDGFFFTINHNSEIDFVSDNVVQYLKFTQEELVGRSLFHCVHPSDVSEFSKAWRTSEKCAGDDKSENNNENQSRGKTFLCRIRANDDPKESSEQSANNRTTYVNMLVSVALHHDSSGTDRLCLACIARRPLEKYDKPAILGLDQFSSRINLNFDIQCFDCSHMKCEKINQDYHGKNFKDYVHVNDVAHVVRHFQDVIEKGEAKSPVYRFRLQDGAYAFVNTRSKLFSNQTTGLKSDSILSTHTIVRLIENSNDLHGNASTRLMKSIITSTHELAKQTQQQKQKRIEQQLQQQQQQQLQQPIGTQFALTMLGVHQNTIPNSLSSTSSQQYLQHTLGNLLQVQNSLQQQRQELSLATTPTPLLNINEQEQSPSARTSPTTPQSQSSFSSLARALGSRALDSVSSTDSVEFGGKRTNRPSNNSSNTPSVHCQSPVTSFELLLNTSLATPVTSTSIFVSPSPSNITVTSSLNSTSSSSSPSTLITTNSPLTISTSDSYLHTTDVYTSATSSTSTPSPMPIGRQSMRLRQLLSVSSPQNSVNSVPSSPQSNTIHYHKSPGGNVMLPSSSIKQNIDDLTQVESPTTTTQTSPQEITASKRRRYNSGNIFNSANNSDALLKQILARNATTIATLPSTSTNSSNKGNSNTESSSSSTTSTTSGTKISQTIKIEPSINEDNINIPKRKERSDVFLRVVVEAPFVYGSRYKSNGNSHVNGNGSTTTPSSRPNLRSQTSLPNTDENVGSMNKKQRQNSQTHDHYQRVIVTPPTPKIVTKIEPKFDGSNSSSLSDVQDIVSTTTCEAPDSVISDTLLSPSLESLLSDSYQHDHHQTTSLKQRTSLKQTLKRSLEQDNTSLGRKQPKIVSQLLIDEKPTNIKSEFKEEQQSDKTSVSKNKSELLIKAEPNRCDYDGMNGQVSTPTRTQSSTTNSSKNLLRALINTPTKQAVPATTISKRDEPLYELLQSLEAPDLSFLQTLPLTLSSTTSNNRQNTTITTTMSNNNGGNLFHYIPSVTTTNSNDNCLASLLNTDTSPHQNDINFLQKPLSSSKQSINTSNNTTSNNQQNKINSIINDLFPTDTISINNTTSESNNDFSSLFDNNDFLECLNDSAAIDFLLQNSSSVSDTDPLLLSSVSSNSSDLSTIKDLNEQKAINEIAKSLIDTTFPITSFGAYTGDPFFSNEMPRNRIAPSTSLRNGMNEMQIKYRPHQQQQQSQQSLPFQHQLTSGAYQYPQMNNTYLVDDGLSLDSGSVPNISLSPLSNTFLPLQQPQQHLNRQTSIDGIMNGYQNISMKPSHVQHHQQQQQQLPPQTNSFYQSNGNRTSSHISYPSSTSYNNMPNQFLPPNQVVGPNMMYQQTPLNNSQQRSLQTQNNFMTRQVFMQQQQQHQQQQVQMQIDQQQQQQQWNSSQHNVQLHMSMNVVLPNIGSKSNSACVYDRSSRVNQQRMPSGLNNSFNSNESMSTMSPQSSNMSGSTPDFVHMPHSRGSPSTVQSSSNTQVQQQQKHPNTNMLSNSLDALNILNNHETFLNQNNSLSQSQQSQIHQVCEW</sequence>
<feature type="region of interest" description="Disordered" evidence="1">
    <location>
        <begin position="883"/>
        <end position="917"/>
    </location>
</feature>
<dbReference type="EMBL" id="CAJNOK010000036">
    <property type="protein sequence ID" value="CAF0724323.1"/>
    <property type="molecule type" value="Genomic_DNA"/>
</dbReference>
<evidence type="ECO:0000256" key="1">
    <source>
        <dbReference type="SAM" id="MobiDB-lite"/>
    </source>
</evidence>
<feature type="compositionally biased region" description="Polar residues" evidence="1">
    <location>
        <begin position="891"/>
        <end position="902"/>
    </location>
</feature>
<feature type="compositionally biased region" description="Low complexity" evidence="1">
    <location>
        <begin position="1543"/>
        <end position="1557"/>
    </location>
</feature>
<dbReference type="InterPro" id="IPR017426">
    <property type="entry name" value="Nuclear_rcpt_coactivator"/>
</dbReference>
<feature type="compositionally biased region" description="Polar residues" evidence="1">
    <location>
        <begin position="1363"/>
        <end position="1377"/>
    </location>
</feature>
<feature type="compositionally biased region" description="Low complexity" evidence="1">
    <location>
        <begin position="596"/>
        <end position="613"/>
    </location>
</feature>